<reference evidence="9" key="2">
    <citation type="submission" date="2022-06" db="UniProtKB">
        <authorList>
            <consortium name="EnsemblMetazoa"/>
        </authorList>
    </citation>
    <scope>IDENTIFICATION</scope>
    <source>
        <strain evidence="9">DF5081</strain>
    </source>
</reference>
<dbReference type="Pfam" id="PF00075">
    <property type="entry name" value="RNase_H"/>
    <property type="match status" value="1"/>
</dbReference>
<feature type="domain" description="RNase H type-1" evidence="8">
    <location>
        <begin position="1"/>
        <end position="65"/>
    </location>
</feature>
<comment type="catalytic activity">
    <reaction evidence="1">
        <text>Endonucleolytic cleavage to 5'-phosphomonoester.</text>
        <dbReference type="EC" id="3.1.26.4"/>
    </reaction>
</comment>
<dbReference type="InterPro" id="IPR012337">
    <property type="entry name" value="RNaseH-like_sf"/>
</dbReference>
<dbReference type="PROSITE" id="PS50879">
    <property type="entry name" value="RNASE_H_1"/>
    <property type="match status" value="1"/>
</dbReference>
<dbReference type="EC" id="3.1.26.4" evidence="3"/>
<accession>A0A8R1DX30</accession>
<organism evidence="9 10">
    <name type="scientific">Caenorhabditis japonica</name>
    <dbReference type="NCBI Taxonomy" id="281687"/>
    <lineage>
        <taxon>Eukaryota</taxon>
        <taxon>Metazoa</taxon>
        <taxon>Ecdysozoa</taxon>
        <taxon>Nematoda</taxon>
        <taxon>Chromadorea</taxon>
        <taxon>Rhabditida</taxon>
        <taxon>Rhabditina</taxon>
        <taxon>Rhabditomorpha</taxon>
        <taxon>Rhabditoidea</taxon>
        <taxon>Rhabditidae</taxon>
        <taxon>Peloderinae</taxon>
        <taxon>Caenorhabditis</taxon>
    </lineage>
</organism>
<evidence type="ECO:0000256" key="1">
    <source>
        <dbReference type="ARBA" id="ARBA00000077"/>
    </source>
</evidence>
<dbReference type="Proteomes" id="UP000005237">
    <property type="component" value="Unassembled WGS sequence"/>
</dbReference>
<evidence type="ECO:0000313" key="9">
    <source>
        <dbReference type="EnsemblMetazoa" id="CJA13902.1"/>
    </source>
</evidence>
<dbReference type="OMA" id="RKGAQMY"/>
<keyword evidence="7" id="KW-0378">Hydrolase</keyword>
<evidence type="ECO:0000313" key="10">
    <source>
        <dbReference type="Proteomes" id="UP000005237"/>
    </source>
</evidence>
<dbReference type="AlphaFoldDB" id="A0A8R1DX30"/>
<dbReference type="PANTHER" id="PTHR10642">
    <property type="entry name" value="RIBONUCLEASE H1"/>
    <property type="match status" value="1"/>
</dbReference>
<sequence>MTIWIHGWKRKGWKTSNNTDVLNQDLLMKIDSLRGKIEVKFIHVRGHAGIDGNEKADELARKGAQMYNAL</sequence>
<reference evidence="10" key="1">
    <citation type="submission" date="2010-08" db="EMBL/GenBank/DDBJ databases">
        <authorList>
            <consortium name="Caenorhabditis japonica Sequencing Consortium"/>
            <person name="Wilson R.K."/>
        </authorList>
    </citation>
    <scope>NUCLEOTIDE SEQUENCE [LARGE SCALE GENOMIC DNA]</scope>
    <source>
        <strain evidence="10">DF5081</strain>
    </source>
</reference>
<evidence type="ECO:0000256" key="2">
    <source>
        <dbReference type="ARBA" id="ARBA00005300"/>
    </source>
</evidence>
<dbReference type="InterPro" id="IPR036397">
    <property type="entry name" value="RNaseH_sf"/>
</dbReference>
<evidence type="ECO:0000256" key="4">
    <source>
        <dbReference type="ARBA" id="ARBA00022722"/>
    </source>
</evidence>
<evidence type="ECO:0000256" key="6">
    <source>
        <dbReference type="ARBA" id="ARBA00022759"/>
    </source>
</evidence>
<keyword evidence="6" id="KW-0255">Endonuclease</keyword>
<dbReference type="GO" id="GO:0003676">
    <property type="term" value="F:nucleic acid binding"/>
    <property type="evidence" value="ECO:0007669"/>
    <property type="project" value="InterPro"/>
</dbReference>
<proteinExistence type="inferred from homology"/>
<comment type="similarity">
    <text evidence="2">Belongs to the RNase H family.</text>
</comment>
<dbReference type="InterPro" id="IPR050092">
    <property type="entry name" value="RNase_H"/>
</dbReference>
<keyword evidence="4" id="KW-0540">Nuclease</keyword>
<evidence type="ECO:0000256" key="5">
    <source>
        <dbReference type="ARBA" id="ARBA00022723"/>
    </source>
</evidence>
<name>A0A8R1DX30_CAEJA</name>
<evidence type="ECO:0000256" key="3">
    <source>
        <dbReference type="ARBA" id="ARBA00012180"/>
    </source>
</evidence>
<keyword evidence="10" id="KW-1185">Reference proteome</keyword>
<dbReference type="Gene3D" id="3.30.420.10">
    <property type="entry name" value="Ribonuclease H-like superfamily/Ribonuclease H"/>
    <property type="match status" value="1"/>
</dbReference>
<protein>
    <recommendedName>
        <fullName evidence="3">ribonuclease H</fullName>
        <ecNumber evidence="3">3.1.26.4</ecNumber>
    </recommendedName>
</protein>
<dbReference type="EnsemblMetazoa" id="CJA13902.1">
    <property type="protein sequence ID" value="CJA13902.1"/>
    <property type="gene ID" value="WBGene00133106"/>
</dbReference>
<dbReference type="PANTHER" id="PTHR10642:SF26">
    <property type="entry name" value="RIBONUCLEASE H1"/>
    <property type="match status" value="1"/>
</dbReference>
<evidence type="ECO:0000256" key="7">
    <source>
        <dbReference type="ARBA" id="ARBA00022801"/>
    </source>
</evidence>
<dbReference type="GO" id="GO:0004523">
    <property type="term" value="F:RNA-DNA hybrid ribonuclease activity"/>
    <property type="evidence" value="ECO:0007669"/>
    <property type="project" value="UniProtKB-EC"/>
</dbReference>
<dbReference type="GO" id="GO:0043137">
    <property type="term" value="P:DNA replication, removal of RNA primer"/>
    <property type="evidence" value="ECO:0007669"/>
    <property type="project" value="TreeGrafter"/>
</dbReference>
<dbReference type="SUPFAM" id="SSF53098">
    <property type="entry name" value="Ribonuclease H-like"/>
    <property type="match status" value="1"/>
</dbReference>
<dbReference type="GO" id="GO:0046872">
    <property type="term" value="F:metal ion binding"/>
    <property type="evidence" value="ECO:0007669"/>
    <property type="project" value="UniProtKB-KW"/>
</dbReference>
<keyword evidence="5" id="KW-0479">Metal-binding</keyword>
<dbReference type="InterPro" id="IPR002156">
    <property type="entry name" value="RNaseH_domain"/>
</dbReference>
<evidence type="ECO:0000259" key="8">
    <source>
        <dbReference type="PROSITE" id="PS50879"/>
    </source>
</evidence>